<comment type="caution">
    <text evidence="2">The sequence shown here is derived from an EMBL/GenBank/DDBJ whole genome shotgun (WGS) entry which is preliminary data.</text>
</comment>
<organism evidence="2 3">
    <name type="scientific">Colletotrichum shisoi</name>
    <dbReference type="NCBI Taxonomy" id="2078593"/>
    <lineage>
        <taxon>Eukaryota</taxon>
        <taxon>Fungi</taxon>
        <taxon>Dikarya</taxon>
        <taxon>Ascomycota</taxon>
        <taxon>Pezizomycotina</taxon>
        <taxon>Sordariomycetes</taxon>
        <taxon>Hypocreomycetidae</taxon>
        <taxon>Glomerellales</taxon>
        <taxon>Glomerellaceae</taxon>
        <taxon>Colletotrichum</taxon>
        <taxon>Colletotrichum destructivum species complex</taxon>
    </lineage>
</organism>
<name>A0A5Q4BL93_9PEZI</name>
<evidence type="ECO:0000313" key="2">
    <source>
        <dbReference type="EMBL" id="TQN67526.1"/>
    </source>
</evidence>
<dbReference type="AlphaFoldDB" id="A0A5Q4BL93"/>
<reference evidence="2 3" key="1">
    <citation type="journal article" date="2019" name="Sci. Rep.">
        <title>Colletotrichum shisoi sp. nov., an anthracnose pathogen of Perilla frutescens in Japan: molecular phylogenetic, morphological and genomic evidence.</title>
        <authorList>
            <person name="Gan P."/>
            <person name="Tsushima A."/>
            <person name="Hiroyama R."/>
            <person name="Narusaka M."/>
            <person name="Takano Y."/>
            <person name="Narusaka Y."/>
            <person name="Kawaradani M."/>
            <person name="Damm U."/>
            <person name="Shirasu K."/>
        </authorList>
    </citation>
    <scope>NUCLEOTIDE SEQUENCE [LARGE SCALE GENOMIC DNA]</scope>
    <source>
        <strain evidence="2 3">PG-2018a</strain>
    </source>
</reference>
<dbReference type="EMBL" id="PUHP01000896">
    <property type="protein sequence ID" value="TQN67526.1"/>
    <property type="molecule type" value="Genomic_DNA"/>
</dbReference>
<dbReference type="Proteomes" id="UP000326340">
    <property type="component" value="Unassembled WGS sequence"/>
</dbReference>
<protein>
    <submittedName>
        <fullName evidence="2">Uncharacterized protein</fullName>
    </submittedName>
</protein>
<keyword evidence="1" id="KW-0812">Transmembrane</keyword>
<sequence length="388" mass="44137">MNGFTGAKNLGTAQDITICTSIWPSPSYELFGLEHYATVAAHARKEIVASSHSHCQVLPETEHMEELRMIMTNVQESTHKPLETVIEELLRYGLPSGENQISRVSAIICLAASLSTMTRIRPHVATNMEPEMTKIWRTEESLNTLITQLFEKTSPTASNSRDIDQKLTIGHLAQYHNCRVVWTDGLDKHLSIQRHRGDRIVSIFQHKIWLSAHLRQNERCLVPSELICETLDTLNLLFPHDDVDQQTKSFLQKQDQKFYSLGYCGRERKSNLSDYPHWGNKIEEVLKILEGPRSGIWHFLPRPDKQNLLESANFWIATAAALLAFVGFVLGLMSIVYAKWSYDISRESLVVSRDSLELTRIQYILSLAQACSDANEARLLPDFCSAEE</sequence>
<accession>A0A5Q4BL93</accession>
<evidence type="ECO:0000313" key="3">
    <source>
        <dbReference type="Proteomes" id="UP000326340"/>
    </source>
</evidence>
<keyword evidence="1" id="KW-1133">Transmembrane helix</keyword>
<keyword evidence="3" id="KW-1185">Reference proteome</keyword>
<feature type="transmembrane region" description="Helical" evidence="1">
    <location>
        <begin position="314"/>
        <end position="338"/>
    </location>
</feature>
<gene>
    <name evidence="2" type="ORF">CSHISOI_07924</name>
</gene>
<dbReference type="OrthoDB" id="4835033at2759"/>
<keyword evidence="1" id="KW-0472">Membrane</keyword>
<proteinExistence type="predicted"/>
<evidence type="ECO:0000256" key="1">
    <source>
        <dbReference type="SAM" id="Phobius"/>
    </source>
</evidence>